<reference evidence="5 6" key="1">
    <citation type="submission" date="2022-08" db="EMBL/GenBank/DDBJ databases">
        <title>Aerococcaceae sp. nov isolated from spoiled eye mask.</title>
        <authorList>
            <person name="Zhou G."/>
            <person name="Xie X.-B."/>
            <person name="Shi Q.-S."/>
            <person name="Wang Y.-S."/>
            <person name="Wen X."/>
            <person name="Peng H."/>
            <person name="Yang X.-J."/>
            <person name="Tao H.-B."/>
            <person name="Huang X.-M."/>
        </authorList>
    </citation>
    <scope>NUCLEOTIDE SEQUENCE [LARGE SCALE GENOMIC DNA]</scope>
    <source>
        <strain evidence="6">DM20194951</strain>
    </source>
</reference>
<dbReference type="Gene3D" id="3.60.21.10">
    <property type="match status" value="1"/>
</dbReference>
<accession>A0ABY5P6T3</accession>
<dbReference type="PROSITE" id="PS51257">
    <property type="entry name" value="PROKAR_LIPOPROTEIN"/>
    <property type="match status" value="1"/>
</dbReference>
<dbReference type="InterPro" id="IPR029052">
    <property type="entry name" value="Metallo-depent_PP-like"/>
</dbReference>
<dbReference type="EMBL" id="CP102453">
    <property type="protein sequence ID" value="UUX34447.1"/>
    <property type="molecule type" value="Genomic_DNA"/>
</dbReference>
<dbReference type="SUPFAM" id="SSF56300">
    <property type="entry name" value="Metallo-dependent phosphatases"/>
    <property type="match status" value="1"/>
</dbReference>
<sequence>MVIIKPIFKIKKTLIKFFLFIAAISFTAACGNTSAQMSNESESVASESSDVQITQNQAEEATSETSNQIAMSTTNTITIRSIGDILIHDFVYNDARTADGFDFTYMFEPVRPYLENADITTANLEVLVAGSEYGLSSYPVFNAPAEIIDSLQDVGVDLVSNATNHTMDFGSSGAHQSISNLQERDMMYVGSYADWQDYNNLRIIEENGISVGFLAYADHVNGNYIPEDESYLISLIDSELMPLEIDYMNQQTDFTVVMIHYGEEGQTLPNQNQLVVSSLVRDAGANLIIGTHPHALQPAISYNDQQAGVYSLGNFLSGQIQIEEKLGGIIEFELTKGENETEISKIRYMPTYNFGTPSEGGYLVVPLAAWSEYGIPDGEALFDEISQRIRFYSDKIEVVDYLD</sequence>
<protein>
    <submittedName>
        <fullName evidence="5">CapA family protein</fullName>
    </submittedName>
</protein>
<evidence type="ECO:0000256" key="1">
    <source>
        <dbReference type="ARBA" id="ARBA00005662"/>
    </source>
</evidence>
<evidence type="ECO:0000256" key="2">
    <source>
        <dbReference type="SAM" id="MobiDB-lite"/>
    </source>
</evidence>
<name>A0ABY5P6T3_9LACT</name>
<feature type="chain" id="PRO_5046250470" evidence="3">
    <location>
        <begin position="29"/>
        <end position="403"/>
    </location>
</feature>
<dbReference type="InterPro" id="IPR019079">
    <property type="entry name" value="Capsule_synth_CapA"/>
</dbReference>
<feature type="signal peptide" evidence="3">
    <location>
        <begin position="1"/>
        <end position="28"/>
    </location>
</feature>
<organism evidence="5 6">
    <name type="scientific">Fundicoccus culcitae</name>
    <dbReference type="NCBI Taxonomy" id="2969821"/>
    <lineage>
        <taxon>Bacteria</taxon>
        <taxon>Bacillati</taxon>
        <taxon>Bacillota</taxon>
        <taxon>Bacilli</taxon>
        <taxon>Lactobacillales</taxon>
        <taxon>Aerococcaceae</taxon>
        <taxon>Fundicoccus</taxon>
    </lineage>
</organism>
<dbReference type="InterPro" id="IPR052169">
    <property type="entry name" value="CW_Biosynth-Accessory"/>
</dbReference>
<evidence type="ECO:0000313" key="5">
    <source>
        <dbReference type="EMBL" id="UUX34447.1"/>
    </source>
</evidence>
<dbReference type="PANTHER" id="PTHR33393:SF12">
    <property type="entry name" value="CAPSULE BIOSYNTHESIS PROTEIN CAPA"/>
    <property type="match status" value="1"/>
</dbReference>
<comment type="similarity">
    <text evidence="1">Belongs to the CapA family.</text>
</comment>
<dbReference type="SMART" id="SM00854">
    <property type="entry name" value="PGA_cap"/>
    <property type="match status" value="1"/>
</dbReference>
<feature type="region of interest" description="Disordered" evidence="2">
    <location>
        <begin position="40"/>
        <end position="67"/>
    </location>
</feature>
<dbReference type="RefSeq" id="WP_313793950.1">
    <property type="nucleotide sequence ID" value="NZ_CP102453.1"/>
</dbReference>
<evidence type="ECO:0000256" key="3">
    <source>
        <dbReference type="SAM" id="SignalP"/>
    </source>
</evidence>
<evidence type="ECO:0000313" key="6">
    <source>
        <dbReference type="Proteomes" id="UP001315967"/>
    </source>
</evidence>
<feature type="compositionally biased region" description="Low complexity" evidence="2">
    <location>
        <begin position="40"/>
        <end position="49"/>
    </location>
</feature>
<keyword evidence="6" id="KW-1185">Reference proteome</keyword>
<dbReference type="Proteomes" id="UP001315967">
    <property type="component" value="Chromosome"/>
</dbReference>
<evidence type="ECO:0000259" key="4">
    <source>
        <dbReference type="SMART" id="SM00854"/>
    </source>
</evidence>
<feature type="compositionally biased region" description="Polar residues" evidence="2">
    <location>
        <begin position="50"/>
        <end position="67"/>
    </location>
</feature>
<keyword evidence="3" id="KW-0732">Signal</keyword>
<dbReference type="CDD" id="cd07381">
    <property type="entry name" value="MPP_CapA"/>
    <property type="match status" value="1"/>
</dbReference>
<gene>
    <name evidence="5" type="ORF">NRE15_02010</name>
</gene>
<dbReference type="Pfam" id="PF09587">
    <property type="entry name" value="PGA_cap"/>
    <property type="match status" value="1"/>
</dbReference>
<proteinExistence type="inferred from homology"/>
<feature type="domain" description="Capsule synthesis protein CapA" evidence="4">
    <location>
        <begin position="78"/>
        <end position="319"/>
    </location>
</feature>
<dbReference type="PANTHER" id="PTHR33393">
    <property type="entry name" value="POLYGLUTAMINE SYNTHESIS ACCESSORY PROTEIN RV0574C-RELATED"/>
    <property type="match status" value="1"/>
</dbReference>